<organism evidence="2">
    <name type="scientific">Lepeophtheirus salmonis</name>
    <name type="common">Salmon louse</name>
    <name type="synonym">Caligus salmonis</name>
    <dbReference type="NCBI Taxonomy" id="72036"/>
    <lineage>
        <taxon>Eukaryota</taxon>
        <taxon>Metazoa</taxon>
        <taxon>Ecdysozoa</taxon>
        <taxon>Arthropoda</taxon>
        <taxon>Crustacea</taxon>
        <taxon>Multicrustacea</taxon>
        <taxon>Hexanauplia</taxon>
        <taxon>Copepoda</taxon>
        <taxon>Siphonostomatoida</taxon>
        <taxon>Caligidae</taxon>
        <taxon>Lepeophtheirus</taxon>
    </lineage>
</organism>
<feature type="transmembrane region" description="Helical" evidence="1">
    <location>
        <begin position="12"/>
        <end position="29"/>
    </location>
</feature>
<keyword evidence="1" id="KW-0812">Transmembrane</keyword>
<keyword evidence="1" id="KW-0472">Membrane</keyword>
<sequence>MAKEAYSRHHIRLCVITLSFILFKINVKLRSYSYFMFSK</sequence>
<dbReference type="AlphaFoldDB" id="A0A0K2UCW3"/>
<protein>
    <submittedName>
        <fullName evidence="2">Uncharacterized protein</fullName>
    </submittedName>
</protein>
<proteinExistence type="predicted"/>
<name>A0A0K2UCW3_LEPSM</name>
<evidence type="ECO:0000256" key="1">
    <source>
        <dbReference type="SAM" id="Phobius"/>
    </source>
</evidence>
<keyword evidence="1" id="KW-1133">Transmembrane helix</keyword>
<accession>A0A0K2UCW3</accession>
<reference evidence="2" key="1">
    <citation type="submission" date="2014-05" db="EMBL/GenBank/DDBJ databases">
        <authorList>
            <person name="Chronopoulou M."/>
        </authorList>
    </citation>
    <scope>NUCLEOTIDE SEQUENCE</scope>
    <source>
        <tissue evidence="2">Whole organism</tissue>
    </source>
</reference>
<dbReference type="EMBL" id="HACA01018722">
    <property type="protein sequence ID" value="CDW36083.1"/>
    <property type="molecule type" value="Transcribed_RNA"/>
</dbReference>
<evidence type="ECO:0000313" key="2">
    <source>
        <dbReference type="EMBL" id="CDW36083.1"/>
    </source>
</evidence>